<organism evidence="1 3">
    <name type="scientific">Dreissena polymorpha</name>
    <name type="common">Zebra mussel</name>
    <name type="synonym">Mytilus polymorpha</name>
    <dbReference type="NCBI Taxonomy" id="45954"/>
    <lineage>
        <taxon>Eukaryota</taxon>
        <taxon>Metazoa</taxon>
        <taxon>Spiralia</taxon>
        <taxon>Lophotrochozoa</taxon>
        <taxon>Mollusca</taxon>
        <taxon>Bivalvia</taxon>
        <taxon>Autobranchia</taxon>
        <taxon>Heteroconchia</taxon>
        <taxon>Euheterodonta</taxon>
        <taxon>Imparidentia</taxon>
        <taxon>Neoheterodontei</taxon>
        <taxon>Myida</taxon>
        <taxon>Dreissenoidea</taxon>
        <taxon>Dreissenidae</taxon>
        <taxon>Dreissena</taxon>
    </lineage>
</organism>
<reference evidence="1" key="2">
    <citation type="submission" date="2020-11" db="EMBL/GenBank/DDBJ databases">
        <authorList>
            <person name="McCartney M.A."/>
            <person name="Auch B."/>
            <person name="Kono T."/>
            <person name="Mallez S."/>
            <person name="Becker A."/>
            <person name="Gohl D.M."/>
            <person name="Silverstein K.A.T."/>
            <person name="Koren S."/>
            <person name="Bechman K.B."/>
            <person name="Herman A."/>
            <person name="Abrahante J.E."/>
            <person name="Garbe J."/>
        </authorList>
    </citation>
    <scope>NUCLEOTIDE SEQUENCE</scope>
    <source>
        <strain evidence="1">Duluth1</strain>
        <tissue evidence="1">Whole animal</tissue>
    </source>
</reference>
<evidence type="ECO:0000313" key="1">
    <source>
        <dbReference type="EMBL" id="KAH3843571.1"/>
    </source>
</evidence>
<dbReference type="AlphaFoldDB" id="A0A9D4QTZ8"/>
<keyword evidence="3" id="KW-1185">Reference proteome</keyword>
<evidence type="ECO:0000313" key="3">
    <source>
        <dbReference type="Proteomes" id="UP000828390"/>
    </source>
</evidence>
<dbReference type="EMBL" id="JAIWYP010000004">
    <property type="protein sequence ID" value="KAH3843999.1"/>
    <property type="molecule type" value="Genomic_DNA"/>
</dbReference>
<name>A0A9D4QTZ8_DREPO</name>
<sequence length="58" mass="6962">MLSWFMVYNHTNYARWGPVYLADIKALEYVAHDVFKEFIEYHVVVRQTEYMSTKLLSG</sequence>
<proteinExistence type="predicted"/>
<protein>
    <submittedName>
        <fullName evidence="1">Uncharacterized protein</fullName>
    </submittedName>
</protein>
<evidence type="ECO:0000313" key="2">
    <source>
        <dbReference type="EMBL" id="KAH3843999.1"/>
    </source>
</evidence>
<reference evidence="1" key="1">
    <citation type="journal article" date="2019" name="bioRxiv">
        <title>The Genome of the Zebra Mussel, Dreissena polymorpha: A Resource for Invasive Species Research.</title>
        <authorList>
            <person name="McCartney M.A."/>
            <person name="Auch B."/>
            <person name="Kono T."/>
            <person name="Mallez S."/>
            <person name="Zhang Y."/>
            <person name="Obille A."/>
            <person name="Becker A."/>
            <person name="Abrahante J.E."/>
            <person name="Garbe J."/>
            <person name="Badalamenti J.P."/>
            <person name="Herman A."/>
            <person name="Mangelson H."/>
            <person name="Liachko I."/>
            <person name="Sullivan S."/>
            <person name="Sone E.D."/>
            <person name="Koren S."/>
            <person name="Silverstein K.A.T."/>
            <person name="Beckman K.B."/>
            <person name="Gohl D.M."/>
        </authorList>
    </citation>
    <scope>NUCLEOTIDE SEQUENCE</scope>
    <source>
        <strain evidence="1">Duluth1</strain>
        <tissue evidence="1">Whole animal</tissue>
    </source>
</reference>
<accession>A0A9D4QTZ8</accession>
<dbReference type="EMBL" id="JAIWYP010000004">
    <property type="protein sequence ID" value="KAH3843571.1"/>
    <property type="molecule type" value="Genomic_DNA"/>
</dbReference>
<gene>
    <name evidence="1" type="ORF">DPMN_117092</name>
    <name evidence="2" type="ORF">DPMN_117540</name>
</gene>
<comment type="caution">
    <text evidence="1">The sequence shown here is derived from an EMBL/GenBank/DDBJ whole genome shotgun (WGS) entry which is preliminary data.</text>
</comment>
<dbReference type="Proteomes" id="UP000828390">
    <property type="component" value="Unassembled WGS sequence"/>
</dbReference>